<sequence>MAQSRTGPGPRKPLRTERPSRYSPTLFEALAAQNATATLCKEPVRDRSLVAPIATAVTGSMALVFVLLRVYESAVRKKEFEWADVCAVLAMVSSIPMDVGEFFMMAHGMGKDISTLTPEQITNVVKHTWVTQVFYIPAIVLTKITVLCFFMRVFPARGFRLVCWGTITHCTLFMVTTTIAAILACVPVESAWTAWTGTGEDVCFDNNAFWWAHSAINIATDLWILALPIPQLLKLQLGRKKKVYLILMFSVGLVITIISIIRFSGLVTYSASSNPTFNNVNVATYSVIECNVSIMCCCMPTILSFLRHVLPTIFGSTNRSRDYKAGSYQIGGGGGGGRSPFPSNAIQKSVTHTVSYLPSADDSDVVELMDVEKNKQGGDDQYNNNRW</sequence>
<dbReference type="PANTHER" id="PTHR33048">
    <property type="entry name" value="PTH11-LIKE INTEGRAL MEMBRANE PROTEIN (AFU_ORTHOLOGUE AFUA_5G11245)"/>
    <property type="match status" value="1"/>
</dbReference>
<feature type="transmembrane region" description="Helical" evidence="6">
    <location>
        <begin position="283"/>
        <end position="306"/>
    </location>
</feature>
<feature type="domain" description="Rhodopsin" evidence="7">
    <location>
        <begin position="68"/>
        <end position="307"/>
    </location>
</feature>
<evidence type="ECO:0000256" key="4">
    <source>
        <dbReference type="ARBA" id="ARBA00023136"/>
    </source>
</evidence>
<evidence type="ECO:0000313" key="8">
    <source>
        <dbReference type="EMBL" id="KAK4150446.1"/>
    </source>
</evidence>
<feature type="transmembrane region" description="Helical" evidence="6">
    <location>
        <begin position="161"/>
        <end position="188"/>
    </location>
</feature>
<dbReference type="InterPro" id="IPR049326">
    <property type="entry name" value="Rhodopsin_dom_fungi"/>
</dbReference>
<feature type="transmembrane region" description="Helical" evidence="6">
    <location>
        <begin position="208"/>
        <end position="230"/>
    </location>
</feature>
<reference evidence="8" key="2">
    <citation type="submission" date="2023-05" db="EMBL/GenBank/DDBJ databases">
        <authorList>
            <consortium name="Lawrence Berkeley National Laboratory"/>
            <person name="Steindorff A."/>
            <person name="Hensen N."/>
            <person name="Bonometti L."/>
            <person name="Westerberg I."/>
            <person name="Brannstrom I.O."/>
            <person name="Guillou S."/>
            <person name="Cros-Aarteil S."/>
            <person name="Calhoun S."/>
            <person name="Haridas S."/>
            <person name="Kuo A."/>
            <person name="Mondo S."/>
            <person name="Pangilinan J."/>
            <person name="Riley R."/>
            <person name="Labutti K."/>
            <person name="Andreopoulos B."/>
            <person name="Lipzen A."/>
            <person name="Chen C."/>
            <person name="Yanf M."/>
            <person name="Daum C."/>
            <person name="Ng V."/>
            <person name="Clum A."/>
            <person name="Ohm R."/>
            <person name="Martin F."/>
            <person name="Silar P."/>
            <person name="Natvig D."/>
            <person name="Lalanne C."/>
            <person name="Gautier V."/>
            <person name="Ament-Velasquez S.L."/>
            <person name="Kruys A."/>
            <person name="Hutchinson M.I."/>
            <person name="Powell A.J."/>
            <person name="Barry K."/>
            <person name="Miller A.N."/>
            <person name="Grigoriev I.V."/>
            <person name="Debuchy R."/>
            <person name="Gladieux P."/>
            <person name="Thoren M.H."/>
            <person name="Johannesson H."/>
        </authorList>
    </citation>
    <scope>NUCLEOTIDE SEQUENCE</scope>
    <source>
        <strain evidence="8">CBS 538.74</strain>
    </source>
</reference>
<dbReference type="AlphaFoldDB" id="A0AAN6VGM1"/>
<dbReference type="EMBL" id="MU857071">
    <property type="protein sequence ID" value="KAK4150446.1"/>
    <property type="molecule type" value="Genomic_DNA"/>
</dbReference>
<keyword evidence="4 6" id="KW-0472">Membrane</keyword>
<dbReference type="PANTHER" id="PTHR33048:SF143">
    <property type="entry name" value="EXTRACELLULAR MEMBRANE PROTEIN CFEM DOMAIN-CONTAINING PROTEIN-RELATED"/>
    <property type="match status" value="1"/>
</dbReference>
<evidence type="ECO:0000256" key="3">
    <source>
        <dbReference type="ARBA" id="ARBA00022989"/>
    </source>
</evidence>
<comment type="caution">
    <text evidence="8">The sequence shown here is derived from an EMBL/GenBank/DDBJ whole genome shotgun (WGS) entry which is preliminary data.</text>
</comment>
<comment type="similarity">
    <text evidence="5">Belongs to the SAT4 family.</text>
</comment>
<feature type="transmembrane region" description="Helical" evidence="6">
    <location>
        <begin position="80"/>
        <end position="97"/>
    </location>
</feature>
<dbReference type="GO" id="GO:0016020">
    <property type="term" value="C:membrane"/>
    <property type="evidence" value="ECO:0007669"/>
    <property type="project" value="UniProtKB-SubCell"/>
</dbReference>
<reference evidence="8" key="1">
    <citation type="journal article" date="2023" name="Mol. Phylogenet. Evol.">
        <title>Genome-scale phylogeny and comparative genomics of the fungal order Sordariales.</title>
        <authorList>
            <person name="Hensen N."/>
            <person name="Bonometti L."/>
            <person name="Westerberg I."/>
            <person name="Brannstrom I.O."/>
            <person name="Guillou S."/>
            <person name="Cros-Aarteil S."/>
            <person name="Calhoun S."/>
            <person name="Haridas S."/>
            <person name="Kuo A."/>
            <person name="Mondo S."/>
            <person name="Pangilinan J."/>
            <person name="Riley R."/>
            <person name="LaButti K."/>
            <person name="Andreopoulos B."/>
            <person name="Lipzen A."/>
            <person name="Chen C."/>
            <person name="Yan M."/>
            <person name="Daum C."/>
            <person name="Ng V."/>
            <person name="Clum A."/>
            <person name="Steindorff A."/>
            <person name="Ohm R.A."/>
            <person name="Martin F."/>
            <person name="Silar P."/>
            <person name="Natvig D.O."/>
            <person name="Lalanne C."/>
            <person name="Gautier V."/>
            <person name="Ament-Velasquez S.L."/>
            <person name="Kruys A."/>
            <person name="Hutchinson M.I."/>
            <person name="Powell A.J."/>
            <person name="Barry K."/>
            <person name="Miller A.N."/>
            <person name="Grigoriev I.V."/>
            <person name="Debuchy R."/>
            <person name="Gladieux P."/>
            <person name="Hiltunen Thoren M."/>
            <person name="Johannesson H."/>
        </authorList>
    </citation>
    <scope>NUCLEOTIDE SEQUENCE</scope>
    <source>
        <strain evidence="8">CBS 538.74</strain>
    </source>
</reference>
<feature type="transmembrane region" description="Helical" evidence="6">
    <location>
        <begin position="134"/>
        <end position="154"/>
    </location>
</feature>
<evidence type="ECO:0000259" key="7">
    <source>
        <dbReference type="Pfam" id="PF20684"/>
    </source>
</evidence>
<keyword evidence="2 6" id="KW-0812">Transmembrane</keyword>
<gene>
    <name evidence="8" type="ORF">C8A00DRAFT_36944</name>
</gene>
<dbReference type="Pfam" id="PF20684">
    <property type="entry name" value="Fung_rhodopsin"/>
    <property type="match status" value="1"/>
</dbReference>
<dbReference type="Proteomes" id="UP001302745">
    <property type="component" value="Unassembled WGS sequence"/>
</dbReference>
<proteinExistence type="inferred from homology"/>
<evidence type="ECO:0000256" key="5">
    <source>
        <dbReference type="ARBA" id="ARBA00038359"/>
    </source>
</evidence>
<keyword evidence="3 6" id="KW-1133">Transmembrane helix</keyword>
<evidence type="ECO:0000256" key="2">
    <source>
        <dbReference type="ARBA" id="ARBA00022692"/>
    </source>
</evidence>
<evidence type="ECO:0000256" key="6">
    <source>
        <dbReference type="SAM" id="Phobius"/>
    </source>
</evidence>
<comment type="subcellular location">
    <subcellularLocation>
        <location evidence="1">Membrane</location>
        <topology evidence="1">Multi-pass membrane protein</topology>
    </subcellularLocation>
</comment>
<protein>
    <recommendedName>
        <fullName evidence="7">Rhodopsin domain-containing protein</fullName>
    </recommendedName>
</protein>
<evidence type="ECO:0000256" key="1">
    <source>
        <dbReference type="ARBA" id="ARBA00004141"/>
    </source>
</evidence>
<name>A0AAN6VGM1_9PEZI</name>
<evidence type="ECO:0000313" key="9">
    <source>
        <dbReference type="Proteomes" id="UP001302745"/>
    </source>
</evidence>
<feature type="transmembrane region" description="Helical" evidence="6">
    <location>
        <begin position="242"/>
        <end position="263"/>
    </location>
</feature>
<feature type="transmembrane region" description="Helical" evidence="6">
    <location>
        <begin position="49"/>
        <end position="68"/>
    </location>
</feature>
<keyword evidence="9" id="KW-1185">Reference proteome</keyword>
<organism evidence="8 9">
    <name type="scientific">Chaetomidium leptoderma</name>
    <dbReference type="NCBI Taxonomy" id="669021"/>
    <lineage>
        <taxon>Eukaryota</taxon>
        <taxon>Fungi</taxon>
        <taxon>Dikarya</taxon>
        <taxon>Ascomycota</taxon>
        <taxon>Pezizomycotina</taxon>
        <taxon>Sordariomycetes</taxon>
        <taxon>Sordariomycetidae</taxon>
        <taxon>Sordariales</taxon>
        <taxon>Chaetomiaceae</taxon>
        <taxon>Chaetomidium</taxon>
    </lineage>
</organism>
<dbReference type="InterPro" id="IPR052337">
    <property type="entry name" value="SAT4-like"/>
</dbReference>
<accession>A0AAN6VGM1</accession>